<dbReference type="AlphaFoldDB" id="A8PBL4"/>
<reference evidence="1 2" key="1">
    <citation type="journal article" date="2010" name="Proc. Natl. Acad. Sci. U.S.A.">
        <title>Insights into evolution of multicellular fungi from the assembled chromosomes of the mushroom Coprinopsis cinerea (Coprinus cinereus).</title>
        <authorList>
            <person name="Stajich J.E."/>
            <person name="Wilke S.K."/>
            <person name="Ahren D."/>
            <person name="Au C.H."/>
            <person name="Birren B.W."/>
            <person name="Borodovsky M."/>
            <person name="Burns C."/>
            <person name="Canback B."/>
            <person name="Casselton L.A."/>
            <person name="Cheng C.K."/>
            <person name="Deng J."/>
            <person name="Dietrich F.S."/>
            <person name="Fargo D.C."/>
            <person name="Farman M.L."/>
            <person name="Gathman A.C."/>
            <person name="Goldberg J."/>
            <person name="Guigo R."/>
            <person name="Hoegger P.J."/>
            <person name="Hooker J.B."/>
            <person name="Huggins A."/>
            <person name="James T.Y."/>
            <person name="Kamada T."/>
            <person name="Kilaru S."/>
            <person name="Kodira C."/>
            <person name="Kues U."/>
            <person name="Kupfer D."/>
            <person name="Kwan H.S."/>
            <person name="Lomsadze A."/>
            <person name="Li W."/>
            <person name="Lilly W.W."/>
            <person name="Ma L.J."/>
            <person name="Mackey A.J."/>
            <person name="Manning G."/>
            <person name="Martin F."/>
            <person name="Muraguchi H."/>
            <person name="Natvig D.O."/>
            <person name="Palmerini H."/>
            <person name="Ramesh M.A."/>
            <person name="Rehmeyer C.J."/>
            <person name="Roe B.A."/>
            <person name="Shenoy N."/>
            <person name="Stanke M."/>
            <person name="Ter-Hovhannisyan V."/>
            <person name="Tunlid A."/>
            <person name="Velagapudi R."/>
            <person name="Vision T.J."/>
            <person name="Zeng Q."/>
            <person name="Zolan M.E."/>
            <person name="Pukkila P.J."/>
        </authorList>
    </citation>
    <scope>NUCLEOTIDE SEQUENCE [LARGE SCALE GENOMIC DNA]</scope>
    <source>
        <strain evidence="2">Okayama-7 / 130 / ATCC MYA-4618 / FGSC 9003</strain>
    </source>
</reference>
<name>A8PBL4_COPC7</name>
<evidence type="ECO:0000313" key="2">
    <source>
        <dbReference type="Proteomes" id="UP000001861"/>
    </source>
</evidence>
<dbReference type="KEGG" id="cci:CC1G_02675"/>
<keyword evidence="2" id="KW-1185">Reference proteome</keyword>
<dbReference type="InParanoid" id="A8PBL4"/>
<proteinExistence type="predicted"/>
<comment type="caution">
    <text evidence="1">The sequence shown here is derived from an EMBL/GenBank/DDBJ whole genome shotgun (WGS) entry which is preliminary data.</text>
</comment>
<organism evidence="1 2">
    <name type="scientific">Coprinopsis cinerea (strain Okayama-7 / 130 / ATCC MYA-4618 / FGSC 9003)</name>
    <name type="common">Inky cap fungus</name>
    <name type="synonym">Hormographiella aspergillata</name>
    <dbReference type="NCBI Taxonomy" id="240176"/>
    <lineage>
        <taxon>Eukaryota</taxon>
        <taxon>Fungi</taxon>
        <taxon>Dikarya</taxon>
        <taxon>Basidiomycota</taxon>
        <taxon>Agaricomycotina</taxon>
        <taxon>Agaricomycetes</taxon>
        <taxon>Agaricomycetidae</taxon>
        <taxon>Agaricales</taxon>
        <taxon>Agaricineae</taxon>
        <taxon>Psathyrellaceae</taxon>
        <taxon>Coprinopsis</taxon>
    </lineage>
</organism>
<gene>
    <name evidence="1" type="ORF">CC1G_02675</name>
</gene>
<evidence type="ECO:0000313" key="1">
    <source>
        <dbReference type="EMBL" id="EAU81659.1"/>
    </source>
</evidence>
<accession>A8PBL4</accession>
<sequence>MPPSLSDLPSELWQKIATHASEPDNHCVPRRDLQSCMLVCKFFSTIFTPHLYHLARISNTRQLQQRFQHLSRNPAHAQYVTALELLRADEVVQSDVLPAFLDLLVGVPRSGAGIIVEVVIRSSLRGQVDLLQLPEGHAEALARICTLRSIARLELDGCFNFPPDILGMRASTVLGAVTFGAQRTGPAPSVPAPVAPSDERFKRRMAIRWLGTSASTFLTAMQVDRKSCSNISGLAVHIARDRHAWKAMECMVQRSAASGHLEELSIFVDKGVDTSLLEDVHLDLAHANKFRRIALTVSSPPNLQIPAFLARMLIEPLFSKLKGTRGEDSTLSLKTVEIEFDSPRGRSLDEVLDPRGWAELEGVLLQFPALKMVKVSFRFSGNKIYQTVDPPPRLVGLVDARVQSMLPLIPRSILQVKWSLDKGM</sequence>
<protein>
    <submittedName>
        <fullName evidence="1">Uncharacterized protein</fullName>
    </submittedName>
</protein>
<dbReference type="RefSeq" id="XP_001840212.1">
    <property type="nucleotide sequence ID" value="XM_001840160.1"/>
</dbReference>
<dbReference type="Proteomes" id="UP000001861">
    <property type="component" value="Unassembled WGS sequence"/>
</dbReference>
<dbReference type="EMBL" id="AACS02000004">
    <property type="protein sequence ID" value="EAU81659.1"/>
    <property type="molecule type" value="Genomic_DNA"/>
</dbReference>
<dbReference type="GeneID" id="6016844"/>
<dbReference type="VEuPathDB" id="FungiDB:CC1G_02675"/>